<sequence length="236" mass="26892">MSPKQIDSLSNRISACVGTDHELSTIKDILNDIIQAVVLNFDKPFKLDSTMMLIRQYCIFIVYHTIYYISIKNNFKEIQLKNIKYKNICFNEKRDQLAFLLLRVLDDGGSYVFSLSFVCLFPYISENEYSGGSSCTKEVKDSEELVILNEESSSSSESLMTSSQLISPSGSLFSINTLENFYSLAQKKVSTYFACYHEGPINISVMVSTEVNIENVIQYISHIPYINVQLLLKQLE</sequence>
<comment type="caution">
    <text evidence="2">The sequence shown here is derived from an EMBL/GenBank/DDBJ whole genome shotgun (WGS) entry which is preliminary data.</text>
</comment>
<gene>
    <name evidence="2" type="ORF">AGLY_000483</name>
</gene>
<evidence type="ECO:0000256" key="1">
    <source>
        <dbReference type="SAM" id="Phobius"/>
    </source>
</evidence>
<organism evidence="2 3">
    <name type="scientific">Aphis glycines</name>
    <name type="common">Soybean aphid</name>
    <dbReference type="NCBI Taxonomy" id="307491"/>
    <lineage>
        <taxon>Eukaryota</taxon>
        <taxon>Metazoa</taxon>
        <taxon>Ecdysozoa</taxon>
        <taxon>Arthropoda</taxon>
        <taxon>Hexapoda</taxon>
        <taxon>Insecta</taxon>
        <taxon>Pterygota</taxon>
        <taxon>Neoptera</taxon>
        <taxon>Paraneoptera</taxon>
        <taxon>Hemiptera</taxon>
        <taxon>Sternorrhyncha</taxon>
        <taxon>Aphidomorpha</taxon>
        <taxon>Aphidoidea</taxon>
        <taxon>Aphididae</taxon>
        <taxon>Aphidini</taxon>
        <taxon>Aphis</taxon>
        <taxon>Aphis</taxon>
    </lineage>
</organism>
<name>A0A6G0U844_APHGL</name>
<keyword evidence="3" id="KW-1185">Reference proteome</keyword>
<keyword evidence="1" id="KW-0812">Transmembrane</keyword>
<evidence type="ECO:0000313" key="3">
    <source>
        <dbReference type="Proteomes" id="UP000475862"/>
    </source>
</evidence>
<dbReference type="EMBL" id="VYZN01000001">
    <property type="protein sequence ID" value="KAE9544940.1"/>
    <property type="molecule type" value="Genomic_DNA"/>
</dbReference>
<dbReference type="AlphaFoldDB" id="A0A6G0U844"/>
<accession>A0A6G0U844</accession>
<feature type="transmembrane region" description="Helical" evidence="1">
    <location>
        <begin position="53"/>
        <end position="71"/>
    </location>
</feature>
<protein>
    <submittedName>
        <fullName evidence="2">Uncharacterized protein</fullName>
    </submittedName>
</protein>
<keyword evidence="1" id="KW-1133">Transmembrane helix</keyword>
<evidence type="ECO:0000313" key="2">
    <source>
        <dbReference type="EMBL" id="KAE9544940.1"/>
    </source>
</evidence>
<dbReference type="Proteomes" id="UP000475862">
    <property type="component" value="Unassembled WGS sequence"/>
</dbReference>
<proteinExistence type="predicted"/>
<keyword evidence="1" id="KW-0472">Membrane</keyword>
<reference evidence="2 3" key="1">
    <citation type="submission" date="2019-08" db="EMBL/GenBank/DDBJ databases">
        <title>The genome of the soybean aphid Biotype 1, its phylome, world population structure and adaptation to the North American continent.</title>
        <authorList>
            <person name="Giordano R."/>
            <person name="Donthu R.K."/>
            <person name="Hernandez A.G."/>
            <person name="Wright C.L."/>
            <person name="Zimin A.V."/>
        </authorList>
    </citation>
    <scope>NUCLEOTIDE SEQUENCE [LARGE SCALE GENOMIC DNA]</scope>
    <source>
        <tissue evidence="2">Whole aphids</tissue>
    </source>
</reference>